<reference evidence="11" key="1">
    <citation type="journal article" date="2021" name="Evol. Appl.">
        <title>The genome of the Pyrenean desman and the effects of bottlenecks and inbreeding on the genomic landscape of an endangered species.</title>
        <authorList>
            <person name="Escoda L."/>
            <person name="Castresana J."/>
        </authorList>
    </citation>
    <scope>NUCLEOTIDE SEQUENCE</scope>
    <source>
        <strain evidence="11">IBE-C5619</strain>
    </source>
</reference>
<dbReference type="GO" id="GO:0043022">
    <property type="term" value="F:ribosome binding"/>
    <property type="evidence" value="ECO:0007669"/>
    <property type="project" value="InterPro"/>
</dbReference>
<evidence type="ECO:0000259" key="10">
    <source>
        <dbReference type="PROSITE" id="PS51758"/>
    </source>
</evidence>
<sequence>ISPAPDASAMAASTKEGHGRAGPGVKRRGEEEGCRRCARKGWKRDGGRRAAAAAGEQPVAGGAAGAAETSVLNSAFARLFLATSGQSPWASANVLAATTAAACVLNSEVVAFFFSRFPSHFVHPNCACYFPSLALLHLPDFHLNKTYMKNYGSKKFSYYSQPGSKVLHVRTRLIQKLHTSTCWLQEVPGKPQLEQSTKKPEVTSPQPTKETGMNIKEEKRSYGQKIVDEFKYYYNGFYLLWIDTKIAIRMVWRLLHGQVLTRRERRRLLRTCVDLFRLVPFMVFIIVPFMEFLLPVFVKLFPEMLPSTFERQSKKEEKQRKKMAAKLELAKFLQETITEMAKRNRTKLGEASTQFSTYVKQIQTGHKPCTKEIVQFSKFFEDQLTLEHLDRPQLVALCKLLELQYFGTNNLLRFQLLQRLKSIKVDDQIIAKEGVSALSVSELQAACRARGMRSLGLTEEQLRQQLTEATFTFCDSVTFYSSPLLQWQDLHLKENVPPSLLLLSRTFYLIDVKPKPIEIPLSEEPPKTNIPVESTTSPVSEENMVDIAPQLKGTKGEEFLQLPPVTSSSITPSVPILLPKESITSAKEARTSPITSANELHFLEDESLPCSTDPAIGLA</sequence>
<evidence type="ECO:0000313" key="11">
    <source>
        <dbReference type="EMBL" id="KAG8512434.1"/>
    </source>
</evidence>
<evidence type="ECO:0000313" key="12">
    <source>
        <dbReference type="Proteomes" id="UP000700334"/>
    </source>
</evidence>
<dbReference type="PROSITE" id="PS51758">
    <property type="entry name" value="LETM1_RBD"/>
    <property type="match status" value="1"/>
</dbReference>
<evidence type="ECO:0000256" key="6">
    <source>
        <dbReference type="ARBA" id="ARBA00023136"/>
    </source>
</evidence>
<dbReference type="Pfam" id="PF07766">
    <property type="entry name" value="LETM1_RBD"/>
    <property type="match status" value="1"/>
</dbReference>
<dbReference type="InterPro" id="IPR044202">
    <property type="entry name" value="LETM1/MDM38-like"/>
</dbReference>
<dbReference type="Pfam" id="PF19324">
    <property type="entry name" value="LETM2_N"/>
    <property type="match status" value="1"/>
</dbReference>
<dbReference type="Proteomes" id="UP000700334">
    <property type="component" value="Unassembled WGS sequence"/>
</dbReference>
<feature type="transmembrane region" description="Helical" evidence="9">
    <location>
        <begin position="275"/>
        <end position="298"/>
    </location>
</feature>
<organism evidence="11 12">
    <name type="scientific">Galemys pyrenaicus</name>
    <name type="common">Iberian desman</name>
    <name type="synonym">Pyrenean desman</name>
    <dbReference type="NCBI Taxonomy" id="202257"/>
    <lineage>
        <taxon>Eukaryota</taxon>
        <taxon>Metazoa</taxon>
        <taxon>Chordata</taxon>
        <taxon>Craniata</taxon>
        <taxon>Vertebrata</taxon>
        <taxon>Euteleostomi</taxon>
        <taxon>Mammalia</taxon>
        <taxon>Eutheria</taxon>
        <taxon>Laurasiatheria</taxon>
        <taxon>Eulipotyphla</taxon>
        <taxon>Talpidae</taxon>
        <taxon>Galemys</taxon>
    </lineage>
</organism>
<feature type="region of interest" description="Disordered" evidence="8">
    <location>
        <begin position="1"/>
        <end position="55"/>
    </location>
</feature>
<keyword evidence="5 7" id="KW-0496">Mitochondrion</keyword>
<evidence type="ECO:0000256" key="3">
    <source>
        <dbReference type="ARBA" id="ARBA00022792"/>
    </source>
</evidence>
<dbReference type="EMBL" id="JAGFMF010011796">
    <property type="protein sequence ID" value="KAG8512434.1"/>
    <property type="molecule type" value="Genomic_DNA"/>
</dbReference>
<feature type="domain" description="Letm1 RBD" evidence="10">
    <location>
        <begin position="321"/>
        <end position="556"/>
    </location>
</feature>
<comment type="subcellular location">
    <subcellularLocation>
        <location evidence="1">Mitochondrion inner membrane</location>
        <topology evidence="1">Single-pass membrane protein</topology>
    </subcellularLocation>
</comment>
<evidence type="ECO:0000256" key="4">
    <source>
        <dbReference type="ARBA" id="ARBA00022989"/>
    </source>
</evidence>
<keyword evidence="3" id="KW-0999">Mitochondrion inner membrane</keyword>
<keyword evidence="2 9" id="KW-0812">Transmembrane</keyword>
<feature type="non-terminal residue" evidence="11">
    <location>
        <position position="1"/>
    </location>
</feature>
<keyword evidence="12" id="KW-1185">Reference proteome</keyword>
<comment type="caution">
    <text evidence="11">The sequence shown here is derived from an EMBL/GenBank/DDBJ whole genome shotgun (WGS) entry which is preliminary data.</text>
</comment>
<evidence type="ECO:0000256" key="7">
    <source>
        <dbReference type="PROSITE-ProRule" id="PRU01094"/>
    </source>
</evidence>
<feature type="region of interest" description="Disordered" evidence="8">
    <location>
        <begin position="191"/>
        <end position="214"/>
    </location>
</feature>
<accession>A0A8J6AJ56</accession>
<feature type="compositionally biased region" description="Low complexity" evidence="8">
    <location>
        <begin position="1"/>
        <end position="13"/>
    </location>
</feature>
<dbReference type="PANTHER" id="PTHR14009:SF7">
    <property type="entry name" value="LETM1 DOMAIN-CONTAINING PROTEIN LETM2, MITOCHONDRIAL"/>
    <property type="match status" value="1"/>
</dbReference>
<dbReference type="GO" id="GO:0005743">
    <property type="term" value="C:mitochondrial inner membrane"/>
    <property type="evidence" value="ECO:0007669"/>
    <property type="project" value="UniProtKB-SubCell"/>
</dbReference>
<dbReference type="InterPro" id="IPR045742">
    <property type="entry name" value="LETM2_N"/>
</dbReference>
<gene>
    <name evidence="11" type="ORF">J0S82_006967</name>
</gene>
<dbReference type="OrthoDB" id="624114at2759"/>
<keyword evidence="6 9" id="KW-0472">Membrane</keyword>
<proteinExistence type="predicted"/>
<protein>
    <submittedName>
        <fullName evidence="11">LETM1 domain-containing protein LETM2, mitochondrial</fullName>
    </submittedName>
</protein>
<dbReference type="AlphaFoldDB" id="A0A8J6AJ56"/>
<evidence type="ECO:0000256" key="1">
    <source>
        <dbReference type="ARBA" id="ARBA00004434"/>
    </source>
</evidence>
<evidence type="ECO:0000256" key="8">
    <source>
        <dbReference type="SAM" id="MobiDB-lite"/>
    </source>
</evidence>
<dbReference type="PANTHER" id="PTHR14009">
    <property type="entry name" value="LEUCINE ZIPPER-EF-HAND CONTAINING TRANSMEMBRANE PROTEIN"/>
    <property type="match status" value="1"/>
</dbReference>
<name>A0A8J6AJ56_GALPY</name>
<evidence type="ECO:0000256" key="2">
    <source>
        <dbReference type="ARBA" id="ARBA00022692"/>
    </source>
</evidence>
<evidence type="ECO:0000256" key="5">
    <source>
        <dbReference type="ARBA" id="ARBA00023128"/>
    </source>
</evidence>
<evidence type="ECO:0000256" key="9">
    <source>
        <dbReference type="SAM" id="Phobius"/>
    </source>
</evidence>
<dbReference type="InterPro" id="IPR033122">
    <property type="entry name" value="LETM1-like_RBD"/>
</dbReference>
<keyword evidence="4 9" id="KW-1133">Transmembrane helix</keyword>
<feature type="non-terminal residue" evidence="11">
    <location>
        <position position="619"/>
    </location>
</feature>
<dbReference type="GO" id="GO:0030003">
    <property type="term" value="P:intracellular monoatomic cation homeostasis"/>
    <property type="evidence" value="ECO:0007669"/>
    <property type="project" value="TreeGrafter"/>
</dbReference>